<name>A0A7W6CE70_9HYPH</name>
<dbReference type="Proteomes" id="UP000565286">
    <property type="component" value="Unassembled WGS sequence"/>
</dbReference>
<organism evidence="1 2">
    <name type="scientific">Rhizobium skierniewicense</name>
    <dbReference type="NCBI Taxonomy" id="984260"/>
    <lineage>
        <taxon>Bacteria</taxon>
        <taxon>Pseudomonadati</taxon>
        <taxon>Pseudomonadota</taxon>
        <taxon>Alphaproteobacteria</taxon>
        <taxon>Hyphomicrobiales</taxon>
        <taxon>Rhizobiaceae</taxon>
        <taxon>Rhizobium/Agrobacterium group</taxon>
        <taxon>Rhizobium</taxon>
    </lineage>
</organism>
<dbReference type="AlphaFoldDB" id="A0A7W6CE70"/>
<evidence type="ECO:0000313" key="1">
    <source>
        <dbReference type="EMBL" id="MBB3948287.1"/>
    </source>
</evidence>
<keyword evidence="2" id="KW-1185">Reference proteome</keyword>
<reference evidence="1 2" key="1">
    <citation type="submission" date="2020-08" db="EMBL/GenBank/DDBJ databases">
        <title>Genomic Encyclopedia of Type Strains, Phase IV (KMG-IV): sequencing the most valuable type-strain genomes for metagenomic binning, comparative biology and taxonomic classification.</title>
        <authorList>
            <person name="Goeker M."/>
        </authorList>
    </citation>
    <scope>NUCLEOTIDE SEQUENCE [LARGE SCALE GENOMIC DNA]</scope>
    <source>
        <strain evidence="1 2">DSM 26438</strain>
    </source>
</reference>
<sequence length="271" mass="30711">MLQTSDVQEPQAFEALVERYGTIALVANSESVNIDTIVNALPSDTLFVFFTGCAKVLSAPFPRDAVLCHRMVAGGKRFFKSQKHFDSARSFFPQGVKAEVGILAEKVGIEDSRPLSPRRSDLVPYIIDFDYTFDNFYPAGRMPTTGFALALWLIESRPDTKVVLCGFTGVAGTKFNMYAEHDWTFEQTVLSLFAKNKRIVRLQESDTATSQDWLSNVSRQFPEFNQGEIALAAAQVLGNRFTGLERRVSKLWDLTKWQRQVKRVLYLFKRK</sequence>
<accession>A0A7W6CE70</accession>
<comment type="caution">
    <text evidence="1">The sequence shown here is derived from an EMBL/GenBank/DDBJ whole genome shotgun (WGS) entry which is preliminary data.</text>
</comment>
<gene>
    <name evidence="1" type="ORF">GGQ73_004263</name>
</gene>
<evidence type="ECO:0008006" key="3">
    <source>
        <dbReference type="Google" id="ProtNLM"/>
    </source>
</evidence>
<dbReference type="RefSeq" id="WP_183897658.1">
    <property type="nucleotide sequence ID" value="NZ_JACIDV010000016.1"/>
</dbReference>
<evidence type="ECO:0000313" key="2">
    <source>
        <dbReference type="Proteomes" id="UP000565286"/>
    </source>
</evidence>
<proteinExistence type="predicted"/>
<dbReference type="EMBL" id="JACIDV010000016">
    <property type="protein sequence ID" value="MBB3948287.1"/>
    <property type="molecule type" value="Genomic_DNA"/>
</dbReference>
<protein>
    <recommendedName>
        <fullName evidence="3">3-deoxy-manno-octulosonate cytidylyltransferase</fullName>
    </recommendedName>
</protein>